<organism evidence="1">
    <name type="scientific">Rhizophora mucronata</name>
    <name type="common">Asiatic mangrove</name>
    <dbReference type="NCBI Taxonomy" id="61149"/>
    <lineage>
        <taxon>Eukaryota</taxon>
        <taxon>Viridiplantae</taxon>
        <taxon>Streptophyta</taxon>
        <taxon>Embryophyta</taxon>
        <taxon>Tracheophyta</taxon>
        <taxon>Spermatophyta</taxon>
        <taxon>Magnoliopsida</taxon>
        <taxon>eudicotyledons</taxon>
        <taxon>Gunneridae</taxon>
        <taxon>Pentapetalae</taxon>
        <taxon>rosids</taxon>
        <taxon>fabids</taxon>
        <taxon>Malpighiales</taxon>
        <taxon>Rhizophoraceae</taxon>
        <taxon>Rhizophora</taxon>
    </lineage>
</organism>
<accession>A0A2P2PEJ1</accession>
<dbReference type="EMBL" id="GGEC01072597">
    <property type="protein sequence ID" value="MBX53081.1"/>
    <property type="molecule type" value="Transcribed_RNA"/>
</dbReference>
<proteinExistence type="predicted"/>
<protein>
    <submittedName>
        <fullName evidence="1">Uncharacterized protein</fullName>
    </submittedName>
</protein>
<evidence type="ECO:0000313" key="1">
    <source>
        <dbReference type="EMBL" id="MBX53081.1"/>
    </source>
</evidence>
<sequence length="51" mass="5873">MEILLNIYSFATKTTSDHIFLLRLLTYFATVVRFSRISLTKISDFQALADS</sequence>
<reference evidence="1" key="1">
    <citation type="submission" date="2018-02" db="EMBL/GenBank/DDBJ databases">
        <title>Rhizophora mucronata_Transcriptome.</title>
        <authorList>
            <person name="Meera S.P."/>
            <person name="Sreeshan A."/>
            <person name="Augustine A."/>
        </authorList>
    </citation>
    <scope>NUCLEOTIDE SEQUENCE</scope>
    <source>
        <tissue evidence="1">Leaf</tissue>
    </source>
</reference>
<name>A0A2P2PEJ1_RHIMU</name>
<dbReference type="AlphaFoldDB" id="A0A2P2PEJ1"/>